<sequence>MNCSSKKKEPKAQRERLTVLFLRELTFPVLRKTLFKLLDWFFKTYFS</sequence>
<gene>
    <name evidence="1" type="ORF">ACFP7A_14300</name>
</gene>
<evidence type="ECO:0000313" key="2">
    <source>
        <dbReference type="Proteomes" id="UP001596267"/>
    </source>
</evidence>
<dbReference type="Proteomes" id="UP001596267">
    <property type="component" value="Unassembled WGS sequence"/>
</dbReference>
<accession>A0ABW1WGM7</accession>
<dbReference type="RefSeq" id="WP_253077497.1">
    <property type="nucleotide sequence ID" value="NZ_JAMXWN010000031.1"/>
</dbReference>
<dbReference type="EMBL" id="JBHSTQ010000031">
    <property type="protein sequence ID" value="MFC6387727.1"/>
    <property type="molecule type" value="Genomic_DNA"/>
</dbReference>
<name>A0ABW1WGM7_9BACL</name>
<organism evidence="1 2">
    <name type="scientific">Sporolactobacillus kofuensis</name>
    <dbReference type="NCBI Taxonomy" id="269672"/>
    <lineage>
        <taxon>Bacteria</taxon>
        <taxon>Bacillati</taxon>
        <taxon>Bacillota</taxon>
        <taxon>Bacilli</taxon>
        <taxon>Bacillales</taxon>
        <taxon>Sporolactobacillaceae</taxon>
        <taxon>Sporolactobacillus</taxon>
    </lineage>
</organism>
<evidence type="ECO:0000313" key="1">
    <source>
        <dbReference type="EMBL" id="MFC6387727.1"/>
    </source>
</evidence>
<proteinExistence type="predicted"/>
<protein>
    <submittedName>
        <fullName evidence="1">Uncharacterized protein</fullName>
    </submittedName>
</protein>
<comment type="caution">
    <text evidence="1">The sequence shown here is derived from an EMBL/GenBank/DDBJ whole genome shotgun (WGS) entry which is preliminary data.</text>
</comment>
<keyword evidence="2" id="KW-1185">Reference proteome</keyword>
<reference evidence="2" key="1">
    <citation type="journal article" date="2019" name="Int. J. Syst. Evol. Microbiol.">
        <title>The Global Catalogue of Microorganisms (GCM) 10K type strain sequencing project: providing services to taxonomists for standard genome sequencing and annotation.</title>
        <authorList>
            <consortium name="The Broad Institute Genomics Platform"/>
            <consortium name="The Broad Institute Genome Sequencing Center for Infectious Disease"/>
            <person name="Wu L."/>
            <person name="Ma J."/>
        </authorList>
    </citation>
    <scope>NUCLEOTIDE SEQUENCE [LARGE SCALE GENOMIC DNA]</scope>
    <source>
        <strain evidence="2">CCUG 42001</strain>
    </source>
</reference>